<geneLocation type="plasmid" evidence="8 9">
    <name>pHALXA01</name>
</geneLocation>
<dbReference type="KEGG" id="hxa:Halxa_0369"/>
<dbReference type="Proteomes" id="UP000006794">
    <property type="component" value="Plasmid pHALXA01"/>
</dbReference>
<dbReference type="CDD" id="cd06261">
    <property type="entry name" value="TM_PBP2"/>
    <property type="match status" value="1"/>
</dbReference>
<dbReference type="GeneID" id="10795240"/>
<dbReference type="AlphaFoldDB" id="F8DD83"/>
<reference evidence="9" key="1">
    <citation type="journal article" date="2012" name="Stand. Genomic Sci.">
        <title>Complete genome sequence of Halopiger xanaduensis type strain (SH-6(T)).</title>
        <authorList>
            <person name="Anderson I."/>
            <person name="Tindall B.J."/>
            <person name="Rohde M."/>
            <person name="Lucas S."/>
            <person name="Han J."/>
            <person name="Lapidus A."/>
            <person name="Cheng J.F."/>
            <person name="Goodwin L."/>
            <person name="Pitluck S."/>
            <person name="Peters L."/>
            <person name="Pati A."/>
            <person name="Mikhailova N."/>
            <person name="Pagani I."/>
            <person name="Teshima H."/>
            <person name="Han C."/>
            <person name="Tapia R."/>
            <person name="Land M."/>
            <person name="Woyke T."/>
            <person name="Klenk H.P."/>
            <person name="Kyrpides N."/>
            <person name="Ivanova N."/>
        </authorList>
    </citation>
    <scope>NUCLEOTIDE SEQUENCE [LARGE SCALE GENOMIC DNA]</scope>
    <source>
        <strain evidence="9">DSM 18323 / JCM 14033 / SH-6</strain>
        <plasmid evidence="9">Plasmid pHALXA01</plasmid>
    </source>
</reference>
<proteinExistence type="inferred from homology"/>
<dbReference type="SUPFAM" id="SSF161098">
    <property type="entry name" value="MetI-like"/>
    <property type="match status" value="1"/>
</dbReference>
<evidence type="ECO:0000256" key="6">
    <source>
        <dbReference type="SAM" id="MobiDB-lite"/>
    </source>
</evidence>
<evidence type="ECO:0000256" key="5">
    <source>
        <dbReference type="RuleBase" id="RU363032"/>
    </source>
</evidence>
<dbReference type="RefSeq" id="WP_013875700.1">
    <property type="nucleotide sequence ID" value="NC_015658.1"/>
</dbReference>
<evidence type="ECO:0000313" key="9">
    <source>
        <dbReference type="Proteomes" id="UP000006794"/>
    </source>
</evidence>
<feature type="domain" description="ABC transmembrane type-1" evidence="7">
    <location>
        <begin position="118"/>
        <end position="305"/>
    </location>
</feature>
<evidence type="ECO:0000256" key="1">
    <source>
        <dbReference type="ARBA" id="ARBA00004141"/>
    </source>
</evidence>
<protein>
    <submittedName>
        <fullName evidence="8">ABC-type transporter, integral membrane subunit</fullName>
    </submittedName>
</protein>
<accession>F8DD83</accession>
<evidence type="ECO:0000259" key="7">
    <source>
        <dbReference type="PROSITE" id="PS50928"/>
    </source>
</evidence>
<comment type="similarity">
    <text evidence="5">Belongs to the binding-protein-dependent transport system permease family.</text>
</comment>
<dbReference type="PANTHER" id="PTHR42729:SF1">
    <property type="entry name" value="OLIGO_DIPEPTIDE TRANSPORT, PERMEASE PROTEIN (DPPC-2)"/>
    <property type="match status" value="1"/>
</dbReference>
<dbReference type="InterPro" id="IPR000515">
    <property type="entry name" value="MetI-like"/>
</dbReference>
<dbReference type="Gene3D" id="1.10.3720.10">
    <property type="entry name" value="MetI-like"/>
    <property type="match status" value="1"/>
</dbReference>
<dbReference type="GO" id="GO:0005886">
    <property type="term" value="C:plasma membrane"/>
    <property type="evidence" value="ECO:0007669"/>
    <property type="project" value="UniProtKB-SubCell"/>
</dbReference>
<keyword evidence="2 5" id="KW-0812">Transmembrane</keyword>
<keyword evidence="3 5" id="KW-1133">Transmembrane helix</keyword>
<keyword evidence="8" id="KW-0614">Plasmid</keyword>
<feature type="transmembrane region" description="Helical" evidence="5">
    <location>
        <begin position="153"/>
        <end position="177"/>
    </location>
</feature>
<evidence type="ECO:0000256" key="4">
    <source>
        <dbReference type="ARBA" id="ARBA00023136"/>
    </source>
</evidence>
<dbReference type="EMBL" id="CP002840">
    <property type="protein sequence ID" value="AEH38972.1"/>
    <property type="molecule type" value="Genomic_DNA"/>
</dbReference>
<dbReference type="PANTHER" id="PTHR42729">
    <property type="entry name" value="OLIGO/DIPEPTIDE TRANSPORT, PERMEASE PROTEIN (DPPC-2)"/>
    <property type="match status" value="1"/>
</dbReference>
<dbReference type="PROSITE" id="PS50928">
    <property type="entry name" value="ABC_TM1"/>
    <property type="match status" value="1"/>
</dbReference>
<dbReference type="OrthoDB" id="312811at2157"/>
<sequence>MSERSERTGTEPLHAIDDGDAFEAVSETTLTRKERYQRLVDRWLLAPGRIVWSVRRARIGAGIILLYVILGLIGPALYKEPRTNQGPRSVAPLAEGLAYPLGTDNLGRDILAQIVHATPSMLQMIAAGGLFVTVMGVTVGTVAGYSGGRTDRVLSLVTDIVMTIPGLPLIVILAALLEPQNPIVTGLILTVNVWAGLAREIRSQVLSISRHSYVEASQAMGLSTPSIIVKDILPNIMPYVLITFVNAARQVIFASVGLYFLGVLPYDSVVNWGVMIDQAVSGGAMHVASMAHWLIAPLATITLLSFGLILFSQGTDRMFNPRVRARHASTTGSDDESTEAGGSAAATAGTGGGIR</sequence>
<gene>
    <name evidence="8" type="ordered locus">Halxa_0369</name>
</gene>
<keyword evidence="5" id="KW-0813">Transport</keyword>
<comment type="subcellular location">
    <subcellularLocation>
        <location evidence="5">Cell membrane</location>
        <topology evidence="5">Multi-pass membrane protein</topology>
    </subcellularLocation>
    <subcellularLocation>
        <location evidence="1">Membrane</location>
        <topology evidence="1">Multi-pass membrane protein</topology>
    </subcellularLocation>
</comment>
<feature type="transmembrane region" description="Helical" evidence="5">
    <location>
        <begin position="125"/>
        <end position="146"/>
    </location>
</feature>
<evidence type="ECO:0000256" key="3">
    <source>
        <dbReference type="ARBA" id="ARBA00022989"/>
    </source>
</evidence>
<feature type="transmembrane region" description="Helical" evidence="5">
    <location>
        <begin position="183"/>
        <end position="201"/>
    </location>
</feature>
<evidence type="ECO:0000256" key="2">
    <source>
        <dbReference type="ARBA" id="ARBA00022692"/>
    </source>
</evidence>
<organism evidence="8 9">
    <name type="scientific">Halopiger xanaduensis (strain DSM 18323 / JCM 14033 / SH-6)</name>
    <dbReference type="NCBI Taxonomy" id="797210"/>
    <lineage>
        <taxon>Archaea</taxon>
        <taxon>Methanobacteriati</taxon>
        <taxon>Methanobacteriota</taxon>
        <taxon>Stenosarchaea group</taxon>
        <taxon>Halobacteria</taxon>
        <taxon>Halobacteriales</taxon>
        <taxon>Natrialbaceae</taxon>
        <taxon>Halopiger</taxon>
    </lineage>
</organism>
<dbReference type="Pfam" id="PF00528">
    <property type="entry name" value="BPD_transp_1"/>
    <property type="match status" value="1"/>
</dbReference>
<keyword evidence="9" id="KW-1185">Reference proteome</keyword>
<dbReference type="GO" id="GO:0055085">
    <property type="term" value="P:transmembrane transport"/>
    <property type="evidence" value="ECO:0007669"/>
    <property type="project" value="InterPro"/>
</dbReference>
<dbReference type="HOGENOM" id="CLU_028518_8_0_2"/>
<keyword evidence="4 5" id="KW-0472">Membrane</keyword>
<feature type="transmembrane region" description="Helical" evidence="5">
    <location>
        <begin position="290"/>
        <end position="311"/>
    </location>
</feature>
<name>F8DD83_HALXS</name>
<evidence type="ECO:0000313" key="8">
    <source>
        <dbReference type="EMBL" id="AEH38972.1"/>
    </source>
</evidence>
<feature type="region of interest" description="Disordered" evidence="6">
    <location>
        <begin position="325"/>
        <end position="355"/>
    </location>
</feature>
<feature type="compositionally biased region" description="Low complexity" evidence="6">
    <location>
        <begin position="339"/>
        <end position="348"/>
    </location>
</feature>
<dbReference type="InterPro" id="IPR035906">
    <property type="entry name" value="MetI-like_sf"/>
</dbReference>
<feature type="transmembrane region" description="Helical" evidence="5">
    <location>
        <begin position="59"/>
        <end position="78"/>
    </location>
</feature>